<protein>
    <submittedName>
        <fullName evidence="3">Integrase, catalytic core, phage domain protein</fullName>
    </submittedName>
</protein>
<evidence type="ECO:0000259" key="2">
    <source>
        <dbReference type="PROSITE" id="PS51898"/>
    </source>
</evidence>
<keyword evidence="4" id="KW-1185">Reference proteome</keyword>
<reference evidence="3 4" key="1">
    <citation type="submission" date="2015-02" db="EMBL/GenBank/DDBJ databases">
        <title>Single-cell genomics of uncultivated deep-branching MTB reveals a conserved set of magnetosome genes.</title>
        <authorList>
            <person name="Kolinko S."/>
            <person name="Richter M."/>
            <person name="Glockner F.O."/>
            <person name="Brachmann A."/>
            <person name="Schuler D."/>
        </authorList>
    </citation>
    <scope>NUCLEOTIDE SEQUENCE [LARGE SCALE GENOMIC DNA]</scope>
    <source>
        <strain evidence="3">TM-1</strain>
    </source>
</reference>
<accession>A0A0F3GP36</accession>
<feature type="domain" description="Tyr recombinase" evidence="2">
    <location>
        <begin position="1"/>
        <end position="73"/>
    </location>
</feature>
<dbReference type="GO" id="GO:0003677">
    <property type="term" value="F:DNA binding"/>
    <property type="evidence" value="ECO:0007669"/>
    <property type="project" value="InterPro"/>
</dbReference>
<evidence type="ECO:0000313" key="3">
    <source>
        <dbReference type="EMBL" id="KJU83700.1"/>
    </source>
</evidence>
<comment type="caution">
    <text evidence="3">The sequence shown here is derived from an EMBL/GenBank/DDBJ whole genome shotgun (WGS) entry which is preliminary data.</text>
</comment>
<dbReference type="InterPro" id="IPR050090">
    <property type="entry name" value="Tyrosine_recombinase_XerCD"/>
</dbReference>
<dbReference type="InterPro" id="IPR013762">
    <property type="entry name" value="Integrase-like_cat_sf"/>
</dbReference>
<dbReference type="GO" id="GO:0006310">
    <property type="term" value="P:DNA recombination"/>
    <property type="evidence" value="ECO:0007669"/>
    <property type="project" value="UniProtKB-KW"/>
</dbReference>
<dbReference type="InterPro" id="IPR002104">
    <property type="entry name" value="Integrase_catalytic"/>
</dbReference>
<dbReference type="PANTHER" id="PTHR30349">
    <property type="entry name" value="PHAGE INTEGRASE-RELATED"/>
    <property type="match status" value="1"/>
</dbReference>
<keyword evidence="1" id="KW-0233">DNA recombination</keyword>
<sequence length="77" mass="8789">VKVNTISKAMKTYFRTAGVESFRVHDLRHTFASLLVQKGIDLRTVQELLGHTSYSTTLIYAHLSQKHLENAIAKIQY</sequence>
<dbReference type="Gene3D" id="1.10.443.10">
    <property type="entry name" value="Intergrase catalytic core"/>
    <property type="match status" value="1"/>
</dbReference>
<dbReference type="PANTHER" id="PTHR30349:SF64">
    <property type="entry name" value="PROPHAGE INTEGRASE INTD-RELATED"/>
    <property type="match status" value="1"/>
</dbReference>
<feature type="non-terminal residue" evidence="3">
    <location>
        <position position="1"/>
    </location>
</feature>
<dbReference type="InterPro" id="IPR011010">
    <property type="entry name" value="DNA_brk_join_enz"/>
</dbReference>
<name>A0A0F3GP36_9BACT</name>
<dbReference type="EMBL" id="LACI01001768">
    <property type="protein sequence ID" value="KJU83700.1"/>
    <property type="molecule type" value="Genomic_DNA"/>
</dbReference>
<dbReference type="Pfam" id="PF00589">
    <property type="entry name" value="Phage_integrase"/>
    <property type="match status" value="1"/>
</dbReference>
<proteinExistence type="predicted"/>
<organism evidence="3 4">
    <name type="scientific">Candidatus Magnetobacterium bavaricum</name>
    <dbReference type="NCBI Taxonomy" id="29290"/>
    <lineage>
        <taxon>Bacteria</taxon>
        <taxon>Pseudomonadati</taxon>
        <taxon>Nitrospirota</taxon>
        <taxon>Thermodesulfovibrionia</taxon>
        <taxon>Thermodesulfovibrionales</taxon>
        <taxon>Candidatus Magnetobacteriaceae</taxon>
        <taxon>Candidatus Magnetobacterium</taxon>
    </lineage>
</organism>
<dbReference type="Proteomes" id="UP000033423">
    <property type="component" value="Unassembled WGS sequence"/>
</dbReference>
<gene>
    <name evidence="3" type="ORF">MBAV_004106</name>
</gene>
<dbReference type="PROSITE" id="PS51898">
    <property type="entry name" value="TYR_RECOMBINASE"/>
    <property type="match status" value="1"/>
</dbReference>
<dbReference type="GO" id="GO:0015074">
    <property type="term" value="P:DNA integration"/>
    <property type="evidence" value="ECO:0007669"/>
    <property type="project" value="InterPro"/>
</dbReference>
<dbReference type="AlphaFoldDB" id="A0A0F3GP36"/>
<dbReference type="SUPFAM" id="SSF56349">
    <property type="entry name" value="DNA breaking-rejoining enzymes"/>
    <property type="match status" value="1"/>
</dbReference>
<evidence type="ECO:0000256" key="1">
    <source>
        <dbReference type="ARBA" id="ARBA00023172"/>
    </source>
</evidence>
<evidence type="ECO:0000313" key="4">
    <source>
        <dbReference type="Proteomes" id="UP000033423"/>
    </source>
</evidence>